<protein>
    <recommendedName>
        <fullName evidence="3">Fumarate hydratase class II</fullName>
        <shortName evidence="3">Fumarase C</shortName>
        <ecNumber evidence="3">4.2.1.2</ecNumber>
    </recommendedName>
    <alternativeName>
        <fullName evidence="3">Aerobic fumarase</fullName>
    </alternativeName>
    <alternativeName>
        <fullName evidence="3">Iron-independent fumarase</fullName>
    </alternativeName>
</protein>
<keyword evidence="7" id="KW-1185">Reference proteome</keyword>
<dbReference type="Pfam" id="PF10415">
    <property type="entry name" value="FumaraseC_C"/>
    <property type="match status" value="1"/>
</dbReference>
<evidence type="ECO:0000256" key="1">
    <source>
        <dbReference type="ARBA" id="ARBA00009084"/>
    </source>
</evidence>
<dbReference type="SUPFAM" id="SSF48557">
    <property type="entry name" value="L-aspartase-like"/>
    <property type="match status" value="1"/>
</dbReference>
<reference evidence="6 7" key="1">
    <citation type="submission" date="2020-04" db="EMBL/GenBank/DDBJ databases">
        <title>Usitatibacter rugosus gen. nov., sp. nov. and Usitatibacter palustris sp. nov., novel members of Usitatibacteraceae fam. nov. within the order Nitrosomonadales isolated from soil.</title>
        <authorList>
            <person name="Huber K.J."/>
            <person name="Neumann-Schaal M."/>
            <person name="Geppert A."/>
            <person name="Luckner M."/>
            <person name="Wanner G."/>
            <person name="Overmann J."/>
        </authorList>
    </citation>
    <scope>NUCLEOTIDE SEQUENCE [LARGE SCALE GENOMIC DNA]</scope>
    <source>
        <strain evidence="6 7">0125_3</strain>
    </source>
</reference>
<evidence type="ECO:0000256" key="2">
    <source>
        <dbReference type="ARBA" id="ARBA00023239"/>
    </source>
</evidence>
<keyword evidence="3" id="KW-0963">Cytoplasm</keyword>
<dbReference type="PANTHER" id="PTHR11444:SF1">
    <property type="entry name" value="FUMARATE HYDRATASE, MITOCHONDRIAL"/>
    <property type="match status" value="1"/>
</dbReference>
<evidence type="ECO:0000256" key="3">
    <source>
        <dbReference type="HAMAP-Rule" id="MF_00743"/>
    </source>
</evidence>
<feature type="binding site" evidence="3">
    <location>
        <begin position="324"/>
        <end position="326"/>
    </location>
    <ligand>
        <name>substrate</name>
    </ligand>
</feature>
<accession>A0A6M4GVJ3</accession>
<dbReference type="GO" id="GO:0005737">
    <property type="term" value="C:cytoplasm"/>
    <property type="evidence" value="ECO:0007669"/>
    <property type="project" value="UniProtKB-SubCell"/>
</dbReference>
<gene>
    <name evidence="3 6" type="primary">fumC</name>
    <name evidence="6" type="ORF">DSM104443_02133</name>
</gene>
<dbReference type="InterPro" id="IPR018951">
    <property type="entry name" value="Fumarase_C_C"/>
</dbReference>
<dbReference type="AlphaFoldDB" id="A0A6M4GVJ3"/>
<evidence type="ECO:0000259" key="4">
    <source>
        <dbReference type="Pfam" id="PF00206"/>
    </source>
</evidence>
<dbReference type="InterPro" id="IPR005677">
    <property type="entry name" value="Fum_hydII"/>
</dbReference>
<dbReference type="GO" id="GO:0004333">
    <property type="term" value="F:fumarate hydratase activity"/>
    <property type="evidence" value="ECO:0007669"/>
    <property type="project" value="UniProtKB-UniRule"/>
</dbReference>
<comment type="miscellaneous">
    <text evidence="3">There are 2 substrate-binding sites: the catalytic A site, and the non-catalytic B site that may play a role in the transfer of substrate or product between the active site and the solvent. Alternatively, the B site may bind allosteric effectors.</text>
</comment>
<dbReference type="InterPro" id="IPR008948">
    <property type="entry name" value="L-Aspartase-like"/>
</dbReference>
<dbReference type="GO" id="GO:0006099">
    <property type="term" value="P:tricarboxylic acid cycle"/>
    <property type="evidence" value="ECO:0007669"/>
    <property type="project" value="UniProtKB-UniRule"/>
</dbReference>
<evidence type="ECO:0000313" key="6">
    <source>
        <dbReference type="EMBL" id="QJR11062.1"/>
    </source>
</evidence>
<dbReference type="NCBIfam" id="TIGR00979">
    <property type="entry name" value="fumC_II"/>
    <property type="match status" value="1"/>
</dbReference>
<dbReference type="CDD" id="cd01362">
    <property type="entry name" value="Fumarase_classII"/>
    <property type="match status" value="1"/>
</dbReference>
<dbReference type="UniPathway" id="UPA00223">
    <property type="reaction ID" value="UER01007"/>
</dbReference>
<dbReference type="RefSeq" id="WP_171092077.1">
    <property type="nucleotide sequence ID" value="NZ_CP053069.1"/>
</dbReference>
<comment type="pathway">
    <text evidence="3">Carbohydrate metabolism; tricarboxylic acid cycle; (S)-malate from fumarate: step 1/1.</text>
</comment>
<feature type="active site" description="Proton donor/acceptor" evidence="3">
    <location>
        <position position="188"/>
    </location>
</feature>
<keyword evidence="2 3" id="KW-0456">Lyase</keyword>
<dbReference type="PANTHER" id="PTHR11444">
    <property type="entry name" value="ASPARTATEAMMONIA/ARGININOSUCCINATE/ADENYLOSUCCINATE LYASE"/>
    <property type="match status" value="1"/>
</dbReference>
<dbReference type="FunFam" id="1.10.275.10:FF:000001">
    <property type="entry name" value="Fumarate hydratase, mitochondrial"/>
    <property type="match status" value="1"/>
</dbReference>
<comment type="function">
    <text evidence="3">Involved in the TCA cycle. Catalyzes the stereospecific interconversion of fumarate to L-malate.</text>
</comment>
<dbReference type="InterPro" id="IPR024083">
    <property type="entry name" value="Fumarase/histidase_N"/>
</dbReference>
<dbReference type="NCBIfam" id="NF008909">
    <property type="entry name" value="PRK12273.1"/>
    <property type="match status" value="1"/>
</dbReference>
<comment type="subunit">
    <text evidence="3">Homotetramer.</text>
</comment>
<dbReference type="PRINTS" id="PR00149">
    <property type="entry name" value="FUMRATELYASE"/>
</dbReference>
<feature type="site" description="Important for catalytic activity" evidence="3">
    <location>
        <position position="331"/>
    </location>
</feature>
<dbReference type="Pfam" id="PF00206">
    <property type="entry name" value="Lyase_1"/>
    <property type="match status" value="1"/>
</dbReference>
<dbReference type="PROSITE" id="PS00163">
    <property type="entry name" value="FUMARATE_LYASES"/>
    <property type="match status" value="1"/>
</dbReference>
<feature type="binding site" evidence="3">
    <location>
        <position position="319"/>
    </location>
    <ligand>
        <name>substrate</name>
    </ligand>
</feature>
<feature type="binding site" description="in site B" evidence="3">
    <location>
        <begin position="129"/>
        <end position="132"/>
    </location>
    <ligand>
        <name>substrate</name>
    </ligand>
</feature>
<evidence type="ECO:0000259" key="5">
    <source>
        <dbReference type="Pfam" id="PF10415"/>
    </source>
</evidence>
<dbReference type="Proteomes" id="UP000501534">
    <property type="component" value="Chromosome"/>
</dbReference>
<feature type="domain" description="Fumarase C C-terminal" evidence="5">
    <location>
        <begin position="408"/>
        <end position="461"/>
    </location>
</feature>
<name>A0A6M4GVJ3_9PROT</name>
<dbReference type="EC" id="4.2.1.2" evidence="3"/>
<dbReference type="Gene3D" id="1.10.275.10">
    <property type="entry name" value="Fumarase/aspartase (N-terminal domain)"/>
    <property type="match status" value="1"/>
</dbReference>
<dbReference type="InterPro" id="IPR020557">
    <property type="entry name" value="Fumarate_lyase_CS"/>
</dbReference>
<dbReference type="HAMAP" id="MF_00743">
    <property type="entry name" value="FumaraseC"/>
    <property type="match status" value="1"/>
</dbReference>
<dbReference type="Gene3D" id="1.20.200.10">
    <property type="entry name" value="Fumarase/aspartase (Central domain)"/>
    <property type="match status" value="1"/>
</dbReference>
<comment type="catalytic activity">
    <reaction evidence="3">
        <text>(S)-malate = fumarate + H2O</text>
        <dbReference type="Rhea" id="RHEA:12460"/>
        <dbReference type="ChEBI" id="CHEBI:15377"/>
        <dbReference type="ChEBI" id="CHEBI:15589"/>
        <dbReference type="ChEBI" id="CHEBI:29806"/>
        <dbReference type="EC" id="4.2.1.2"/>
    </reaction>
</comment>
<dbReference type="GO" id="GO:0006106">
    <property type="term" value="P:fumarate metabolic process"/>
    <property type="evidence" value="ECO:0007669"/>
    <property type="project" value="InterPro"/>
</dbReference>
<comment type="subcellular location">
    <subcellularLocation>
        <location evidence="3">Cytoplasm</location>
    </subcellularLocation>
</comment>
<evidence type="ECO:0000313" key="7">
    <source>
        <dbReference type="Proteomes" id="UP000501534"/>
    </source>
</evidence>
<organism evidence="6 7">
    <name type="scientific">Usitatibacter rugosus</name>
    <dbReference type="NCBI Taxonomy" id="2732067"/>
    <lineage>
        <taxon>Bacteria</taxon>
        <taxon>Pseudomonadati</taxon>
        <taxon>Pseudomonadota</taxon>
        <taxon>Betaproteobacteria</taxon>
        <taxon>Nitrosomonadales</taxon>
        <taxon>Usitatibacteraceae</taxon>
        <taxon>Usitatibacter</taxon>
    </lineage>
</organism>
<dbReference type="KEGG" id="uru:DSM104443_02133"/>
<feature type="binding site" evidence="3">
    <location>
        <begin position="139"/>
        <end position="141"/>
    </location>
    <ligand>
        <name>substrate</name>
    </ligand>
</feature>
<keyword evidence="3" id="KW-0816">Tricarboxylic acid cycle</keyword>
<feature type="binding site" evidence="3">
    <location>
        <position position="187"/>
    </location>
    <ligand>
        <name>substrate</name>
    </ligand>
</feature>
<dbReference type="Gene3D" id="1.10.40.30">
    <property type="entry name" value="Fumarase/aspartase (C-terminal domain)"/>
    <property type="match status" value="1"/>
</dbReference>
<dbReference type="FunFam" id="1.20.200.10:FF:000001">
    <property type="entry name" value="Fumarate hydratase, mitochondrial"/>
    <property type="match status" value="1"/>
</dbReference>
<dbReference type="GO" id="GO:0006108">
    <property type="term" value="P:malate metabolic process"/>
    <property type="evidence" value="ECO:0007669"/>
    <property type="project" value="TreeGrafter"/>
</dbReference>
<dbReference type="FunFam" id="1.10.40.30:FF:000002">
    <property type="entry name" value="Fumarate hydratase class II"/>
    <property type="match status" value="1"/>
</dbReference>
<sequence>MAAKRIEKDTFGPIEVPDERLWGAQTQRSVEHFKISGERMPDELVRALVQVKRACARVNRDLGTLTPDKADAIMAAADEVLAGKWPGEFPLVVWQTGSGTQTNMNANEVLANRASELLGGPRGEGRLVHPNDDVNRGQSSNDIFPTAMNVAAVTALRERVIPSLEALRGTFAKKSEAFRDVVKIGRTHLQDATPLTLGQEMSGYKAQLAHAVGHLRDALPHCCELAVGGTAVGTGLNTHREFGERVAAELASATGHPFVSAPDKFEALAAHDALVNAHGALKGAAASLMKIANDVRLLASGPRSGFGEILIPENEPGSSIMPGKVNPTQAEALTMACCQVMGNDVAVNFGGAQGHLELNVFKPVIAYAFLQSTRLVADASASFDEHCARGIEPNHERIRTLVAGSLMLVTALAPHIGYDKAAEIAKKAHKEGTGLREAALALGHVTAEQFDGWVKPEAMTRPG</sequence>
<dbReference type="EMBL" id="CP053069">
    <property type="protein sequence ID" value="QJR11062.1"/>
    <property type="molecule type" value="Genomic_DNA"/>
</dbReference>
<feature type="active site" evidence="3">
    <location>
        <position position="318"/>
    </location>
</feature>
<feature type="binding site" evidence="3">
    <location>
        <begin position="98"/>
        <end position="100"/>
    </location>
    <ligand>
        <name>substrate</name>
    </ligand>
</feature>
<feature type="domain" description="Fumarate lyase N-terminal" evidence="4">
    <location>
        <begin position="12"/>
        <end position="342"/>
    </location>
</feature>
<proteinExistence type="inferred from homology"/>
<comment type="similarity">
    <text evidence="1 3">Belongs to the class-II fumarase/aspartase family. Fumarase subfamily.</text>
</comment>
<dbReference type="PRINTS" id="PR00145">
    <property type="entry name" value="ARGSUCLYASE"/>
</dbReference>
<dbReference type="InterPro" id="IPR022761">
    <property type="entry name" value="Fumarate_lyase_N"/>
</dbReference>
<dbReference type="InterPro" id="IPR000362">
    <property type="entry name" value="Fumarate_lyase_fam"/>
</dbReference>